<proteinExistence type="predicted"/>
<reference evidence="1 2" key="1">
    <citation type="submission" date="2019-09" db="EMBL/GenBank/DDBJ databases">
        <title>A chromosome-level genome assembly of the Chinese tupelo Nyssa sinensis.</title>
        <authorList>
            <person name="Yang X."/>
            <person name="Kang M."/>
            <person name="Yang Y."/>
            <person name="Xiong H."/>
            <person name="Wang M."/>
            <person name="Zhang Z."/>
            <person name="Wang Z."/>
            <person name="Wu H."/>
            <person name="Ma T."/>
            <person name="Liu J."/>
            <person name="Xi Z."/>
        </authorList>
    </citation>
    <scope>NUCLEOTIDE SEQUENCE [LARGE SCALE GENOMIC DNA]</scope>
    <source>
        <strain evidence="1">J267</strain>
        <tissue evidence="1">Leaf</tissue>
    </source>
</reference>
<name>A0A5J4ZV52_9ASTE</name>
<evidence type="ECO:0000313" key="2">
    <source>
        <dbReference type="Proteomes" id="UP000325577"/>
    </source>
</evidence>
<evidence type="ECO:0000313" key="1">
    <source>
        <dbReference type="EMBL" id="KAA8521909.1"/>
    </source>
</evidence>
<keyword evidence="2" id="KW-1185">Reference proteome</keyword>
<protein>
    <submittedName>
        <fullName evidence="1">Uncharacterized protein</fullName>
    </submittedName>
</protein>
<dbReference type="EMBL" id="CM018048">
    <property type="protein sequence ID" value="KAA8521909.1"/>
    <property type="molecule type" value="Genomic_DNA"/>
</dbReference>
<accession>A0A5J4ZV52</accession>
<dbReference type="Proteomes" id="UP000325577">
    <property type="component" value="Linkage Group LG5"/>
</dbReference>
<gene>
    <name evidence="1" type="ORF">F0562_012777</name>
</gene>
<organism evidence="1 2">
    <name type="scientific">Nyssa sinensis</name>
    <dbReference type="NCBI Taxonomy" id="561372"/>
    <lineage>
        <taxon>Eukaryota</taxon>
        <taxon>Viridiplantae</taxon>
        <taxon>Streptophyta</taxon>
        <taxon>Embryophyta</taxon>
        <taxon>Tracheophyta</taxon>
        <taxon>Spermatophyta</taxon>
        <taxon>Magnoliopsida</taxon>
        <taxon>eudicotyledons</taxon>
        <taxon>Gunneridae</taxon>
        <taxon>Pentapetalae</taxon>
        <taxon>asterids</taxon>
        <taxon>Cornales</taxon>
        <taxon>Nyssaceae</taxon>
        <taxon>Nyssa</taxon>
    </lineage>
</organism>
<dbReference type="AlphaFoldDB" id="A0A5J4ZV52"/>
<sequence length="68" mass="6735">MEVQVRSAVVMVDAVGVGGSAGVKERVSSGDGGEDVVMGGCGCGRRLCDGEGDDGCCGAGWSDRGGRR</sequence>